<dbReference type="HOGENOM" id="CLU_2512871_0_0_1"/>
<evidence type="ECO:0000313" key="2">
    <source>
        <dbReference type="EMBL" id="KIM48561.1"/>
    </source>
</evidence>
<feature type="region of interest" description="Disordered" evidence="1">
    <location>
        <begin position="57"/>
        <end position="85"/>
    </location>
</feature>
<dbReference type="EMBL" id="KN831768">
    <property type="protein sequence ID" value="KIM48561.1"/>
    <property type="molecule type" value="Genomic_DNA"/>
</dbReference>
<dbReference type="Proteomes" id="UP000053424">
    <property type="component" value="Unassembled WGS sequence"/>
</dbReference>
<gene>
    <name evidence="2" type="ORF">M413DRAFT_81271</name>
</gene>
<keyword evidence="3" id="KW-1185">Reference proteome</keyword>
<dbReference type="AlphaFoldDB" id="A0A0C3CXL9"/>
<organism evidence="2 3">
    <name type="scientific">Hebeloma cylindrosporum</name>
    <dbReference type="NCBI Taxonomy" id="76867"/>
    <lineage>
        <taxon>Eukaryota</taxon>
        <taxon>Fungi</taxon>
        <taxon>Dikarya</taxon>
        <taxon>Basidiomycota</taxon>
        <taxon>Agaricomycotina</taxon>
        <taxon>Agaricomycetes</taxon>
        <taxon>Agaricomycetidae</taxon>
        <taxon>Agaricales</taxon>
        <taxon>Agaricineae</taxon>
        <taxon>Hymenogastraceae</taxon>
        <taxon>Hebeloma</taxon>
    </lineage>
</organism>
<name>A0A0C3CXL9_HEBCY</name>
<protein>
    <submittedName>
        <fullName evidence="2">Uncharacterized protein</fullName>
    </submittedName>
</protein>
<sequence length="85" mass="9487">MTTGLTHQIQIHAEAHKVRFRIPQNETVNKSGYHEFADLKASSKALKLASPFHRETEIAAPIGTKGNKGDGHEDHQSLRRTFIAL</sequence>
<reference evidence="2 3" key="1">
    <citation type="submission" date="2014-04" db="EMBL/GenBank/DDBJ databases">
        <authorList>
            <consortium name="DOE Joint Genome Institute"/>
            <person name="Kuo A."/>
            <person name="Gay G."/>
            <person name="Dore J."/>
            <person name="Kohler A."/>
            <person name="Nagy L.G."/>
            <person name="Floudas D."/>
            <person name="Copeland A."/>
            <person name="Barry K.W."/>
            <person name="Cichocki N."/>
            <person name="Veneault-Fourrey C."/>
            <person name="LaButti K."/>
            <person name="Lindquist E.A."/>
            <person name="Lipzen A."/>
            <person name="Lundell T."/>
            <person name="Morin E."/>
            <person name="Murat C."/>
            <person name="Sun H."/>
            <person name="Tunlid A."/>
            <person name="Henrissat B."/>
            <person name="Grigoriev I.V."/>
            <person name="Hibbett D.S."/>
            <person name="Martin F."/>
            <person name="Nordberg H.P."/>
            <person name="Cantor M.N."/>
            <person name="Hua S.X."/>
        </authorList>
    </citation>
    <scope>NUCLEOTIDE SEQUENCE [LARGE SCALE GENOMIC DNA]</scope>
    <source>
        <strain evidence="3">h7</strain>
    </source>
</reference>
<reference evidence="3" key="2">
    <citation type="submission" date="2015-01" db="EMBL/GenBank/DDBJ databases">
        <title>Evolutionary Origins and Diversification of the Mycorrhizal Mutualists.</title>
        <authorList>
            <consortium name="DOE Joint Genome Institute"/>
            <consortium name="Mycorrhizal Genomics Consortium"/>
            <person name="Kohler A."/>
            <person name="Kuo A."/>
            <person name="Nagy L.G."/>
            <person name="Floudas D."/>
            <person name="Copeland A."/>
            <person name="Barry K.W."/>
            <person name="Cichocki N."/>
            <person name="Veneault-Fourrey C."/>
            <person name="LaButti K."/>
            <person name="Lindquist E.A."/>
            <person name="Lipzen A."/>
            <person name="Lundell T."/>
            <person name="Morin E."/>
            <person name="Murat C."/>
            <person name="Riley R."/>
            <person name="Ohm R."/>
            <person name="Sun H."/>
            <person name="Tunlid A."/>
            <person name="Henrissat B."/>
            <person name="Grigoriev I.V."/>
            <person name="Hibbett D.S."/>
            <person name="Martin F."/>
        </authorList>
    </citation>
    <scope>NUCLEOTIDE SEQUENCE [LARGE SCALE GENOMIC DNA]</scope>
    <source>
        <strain evidence="3">h7</strain>
    </source>
</reference>
<evidence type="ECO:0000256" key="1">
    <source>
        <dbReference type="SAM" id="MobiDB-lite"/>
    </source>
</evidence>
<evidence type="ECO:0000313" key="3">
    <source>
        <dbReference type="Proteomes" id="UP000053424"/>
    </source>
</evidence>
<feature type="compositionally biased region" description="Basic and acidic residues" evidence="1">
    <location>
        <begin position="67"/>
        <end position="77"/>
    </location>
</feature>
<proteinExistence type="predicted"/>
<accession>A0A0C3CXL9</accession>